<evidence type="ECO:0000313" key="6">
    <source>
        <dbReference type="Proteomes" id="UP000011543"/>
    </source>
</evidence>
<dbReference type="HOGENOM" id="CLU_025426_1_0_2"/>
<evidence type="ECO:0000313" key="4">
    <source>
        <dbReference type="EMBL" id="ELY23981.1"/>
    </source>
</evidence>
<gene>
    <name evidence="3" type="ordered locus">Nmag_1353</name>
    <name evidence="4" type="ORF">C500_19285</name>
</gene>
<reference evidence="3 5" key="2">
    <citation type="journal article" date="2012" name="BMC Genomics">
        <title>A comparative genomics perspective on the genetic content of the alkaliphilic haloarchaeon Natrialba magadii ATCC 43099T.</title>
        <authorList>
            <person name="Siddaramappa S."/>
            <person name="Challacombe J.F."/>
            <person name="Decastro R.E."/>
            <person name="Pfeiffer F."/>
            <person name="Sastre D.E."/>
            <person name="Gimenez M.I."/>
            <person name="Paggi R.A."/>
            <person name="Detter J.C."/>
            <person name="Davenport K.W."/>
            <person name="Goodwin L.A."/>
            <person name="Kyrpides N."/>
            <person name="Tapia R."/>
            <person name="Pitluck S."/>
            <person name="Lucas S."/>
            <person name="Woyke T."/>
            <person name="Maupin-Furlow J.A."/>
        </authorList>
    </citation>
    <scope>NUCLEOTIDE SEQUENCE [LARGE SCALE GENOMIC DNA]</scope>
    <source>
        <strain evidence="3">ATCC 43099</strain>
        <strain evidence="5">ATCC 43099 / DSM 3394 / CCM 3739 / CIP 104546 / IAM 13178 / JCM 8861 / NBRC 102185 / NCIMB 2190 / MS3</strain>
    </source>
</reference>
<dbReference type="GO" id="GO:0004803">
    <property type="term" value="F:transposase activity"/>
    <property type="evidence" value="ECO:0007669"/>
    <property type="project" value="InterPro"/>
</dbReference>
<dbReference type="PaxDb" id="547559-Nmag_1353"/>
<dbReference type="PANTHER" id="PTHR33252:SF2">
    <property type="entry name" value="TRANSPOSASE IS4-LIKE DOMAIN-CONTAINING PROTEIN"/>
    <property type="match status" value="1"/>
</dbReference>
<evidence type="ECO:0000259" key="2">
    <source>
        <dbReference type="Pfam" id="PF01609"/>
    </source>
</evidence>
<dbReference type="SUPFAM" id="SSF53098">
    <property type="entry name" value="Ribonuclease H-like"/>
    <property type="match status" value="1"/>
</dbReference>
<evidence type="ECO:0000256" key="1">
    <source>
        <dbReference type="SAM" id="Phobius"/>
    </source>
</evidence>
<feature type="transmembrane region" description="Helical" evidence="1">
    <location>
        <begin position="324"/>
        <end position="349"/>
    </location>
</feature>
<reference evidence="5" key="1">
    <citation type="submission" date="2010-02" db="EMBL/GenBank/DDBJ databases">
        <title>Complete sequence of chromosome of Natrialba magadii ATCC 43099.</title>
        <authorList>
            <consortium name="US DOE Joint Genome Institute"/>
            <person name="Lucas S."/>
            <person name="Copeland A."/>
            <person name="Lapidus A."/>
            <person name="Cheng J.-F."/>
            <person name="Bruce D."/>
            <person name="Goodwin L."/>
            <person name="Pitluck S."/>
            <person name="Davenport K."/>
            <person name="Saunders E."/>
            <person name="Detter J.C."/>
            <person name="Han C."/>
            <person name="Tapia R."/>
            <person name="Land M."/>
            <person name="Hauser L."/>
            <person name="Kyrpides N."/>
            <person name="Mikhailova N."/>
            <person name="De Castro R.E."/>
            <person name="Maupin-Furlow J.A."/>
            <person name="Woyke T."/>
        </authorList>
    </citation>
    <scope>NUCLEOTIDE SEQUENCE [LARGE SCALE GENOMIC DNA]</scope>
    <source>
        <strain evidence="5">ATCC 43099 / DSM 3394 / CCM 3739 / CIP 104546 / IAM 13178 / JCM 8861 / NBRC 102185 / NCIMB 2190 / MS3</strain>
    </source>
</reference>
<dbReference type="EMBL" id="CP001932">
    <property type="protein sequence ID" value="ADD04932.1"/>
    <property type="molecule type" value="Genomic_DNA"/>
</dbReference>
<organism evidence="3 5">
    <name type="scientific">Natrialba magadii (strain ATCC 43099 / DSM 3394 / CCM 3739 / CIP 104546 / IAM 13178 / JCM 8861 / NBRC 102185 / NCIMB 2190 / MS3)</name>
    <name type="common">Natronobacterium magadii</name>
    <dbReference type="NCBI Taxonomy" id="547559"/>
    <lineage>
        <taxon>Archaea</taxon>
        <taxon>Methanobacteriati</taxon>
        <taxon>Methanobacteriota</taxon>
        <taxon>Stenosarchaea group</taxon>
        <taxon>Halobacteria</taxon>
        <taxon>Halobacteriales</taxon>
        <taxon>Natrialbaceae</taxon>
        <taxon>Natrialba</taxon>
    </lineage>
</organism>
<dbReference type="KEGG" id="nmg:Nmag_1353"/>
<dbReference type="GO" id="GO:0003677">
    <property type="term" value="F:DNA binding"/>
    <property type="evidence" value="ECO:0007669"/>
    <property type="project" value="InterPro"/>
</dbReference>
<name>D3SSY6_NATMM</name>
<reference evidence="3" key="4">
    <citation type="submission" date="2016-09" db="EMBL/GenBank/DDBJ databases">
        <authorList>
            <person name="Pfeiffer F."/>
        </authorList>
    </citation>
    <scope>NUCLEOTIDE SEQUENCE</scope>
    <source>
        <strain evidence="3">ATCC 43099</strain>
    </source>
</reference>
<dbReference type="GeneID" id="8824186"/>
<sequence length="370" mass="41906">MVKTTEAKQVCRAASTVVYPALDFGIKPCGSYTREDFEKVLSRVAFEQEFANTAGKTCQLDHGEPVDITSTARNGLAKSLLYHLRNLEADAIDGQFDGVRDDLFEILRKQRLLPDCVDVAIDLHEWRFYGDADTDHVLITYPDQGTNRTYCFATICIVAPGTRFTLDVLALEANGFREKREAVRSLLETAQEYVSIRHVYLDRGFYQVHVVAELEQLDVDYIVRARPSKGMKARLSAGAETVVDEYLVQRKRKPTASVAVTVFAVPHRSTEDEHVWFVTNLDLEPEAARAYAAAFRRRWGIETSYRQIGDFLPRTSSPTFSVRLFYFLFAVSMYNLWILANVLVSAGAVPEKPPISTRVFRKFVDVTDYG</sequence>
<evidence type="ECO:0000313" key="5">
    <source>
        <dbReference type="Proteomes" id="UP000001879"/>
    </source>
</evidence>
<keyword evidence="1" id="KW-0812">Transmembrane</keyword>
<dbReference type="InterPro" id="IPR002559">
    <property type="entry name" value="Transposase_11"/>
</dbReference>
<dbReference type="AlphaFoldDB" id="D3SSY6"/>
<feature type="domain" description="Transposase IS4-like" evidence="2">
    <location>
        <begin position="140"/>
        <end position="336"/>
    </location>
</feature>
<dbReference type="OrthoDB" id="225944at2157"/>
<dbReference type="EMBL" id="AOHS01000060">
    <property type="protein sequence ID" value="ELY23981.1"/>
    <property type="molecule type" value="Genomic_DNA"/>
</dbReference>
<dbReference type="PATRIC" id="fig|547559.17.peg.3808"/>
<dbReference type="InterPro" id="IPR012337">
    <property type="entry name" value="RNaseH-like_sf"/>
</dbReference>
<accession>D3SSY6</accession>
<dbReference type="STRING" id="547559.Nmag_1353"/>
<reference evidence="4 6" key="3">
    <citation type="journal article" date="2014" name="PLoS Genet.">
        <title>Phylogenetically driven sequencing of extremely halophilic archaea reveals strategies for static and dynamic osmo-response.</title>
        <authorList>
            <person name="Becker E.A."/>
            <person name="Seitzer P.M."/>
            <person name="Tritt A."/>
            <person name="Larsen D."/>
            <person name="Krusor M."/>
            <person name="Yao A.I."/>
            <person name="Wu D."/>
            <person name="Madern D."/>
            <person name="Eisen J.A."/>
            <person name="Darling A.E."/>
            <person name="Facciotti M.T."/>
        </authorList>
    </citation>
    <scope>NUCLEOTIDE SEQUENCE [LARGE SCALE GENOMIC DNA]</scope>
    <source>
        <strain evidence="6">ATCC 43099 / DSM 3394 / CCM 3739 / CIP 104546 / IAM 13178 / JCM 8861 / NBRC 102185 / NCIMB 2190 / MS3</strain>
        <strain evidence="4">MS-3</strain>
    </source>
</reference>
<dbReference type="eggNOG" id="arCOG03902">
    <property type="taxonomic scope" value="Archaea"/>
</dbReference>
<evidence type="ECO:0000313" key="3">
    <source>
        <dbReference type="EMBL" id="ADD04932.1"/>
    </source>
</evidence>
<protein>
    <submittedName>
        <fullName evidence="3">ISH7-type transposase ISNma9</fullName>
    </submittedName>
    <submittedName>
        <fullName evidence="4">Transposase IS4 family protein</fullName>
    </submittedName>
</protein>
<dbReference type="Pfam" id="PF01609">
    <property type="entry name" value="DDE_Tnp_1"/>
    <property type="match status" value="1"/>
</dbReference>
<dbReference type="RefSeq" id="WP_004268010.1">
    <property type="nucleotide sequence ID" value="NC_013922.1"/>
</dbReference>
<dbReference type="Proteomes" id="UP000001879">
    <property type="component" value="Chromosome"/>
</dbReference>
<keyword evidence="1" id="KW-0472">Membrane</keyword>
<keyword evidence="5" id="KW-1185">Reference proteome</keyword>
<dbReference type="PANTHER" id="PTHR33252">
    <property type="entry name" value="THIRD ORF IN TRANSPOSON ISC1160"/>
    <property type="match status" value="1"/>
</dbReference>
<dbReference type="GO" id="GO:0006313">
    <property type="term" value="P:DNA transposition"/>
    <property type="evidence" value="ECO:0007669"/>
    <property type="project" value="InterPro"/>
</dbReference>
<proteinExistence type="predicted"/>
<keyword evidence="1" id="KW-1133">Transmembrane helix</keyword>
<dbReference type="Proteomes" id="UP000011543">
    <property type="component" value="Unassembled WGS sequence"/>
</dbReference>